<accession>A0ABT0HUW3</accession>
<dbReference type="InterPro" id="IPR048131">
    <property type="entry name" value="HAEPLYID-like"/>
</dbReference>
<gene>
    <name evidence="1" type="ORF">M0L20_29270</name>
</gene>
<proteinExistence type="predicted"/>
<dbReference type="EMBL" id="JALPRF010000014">
    <property type="protein sequence ID" value="MCK8495992.1"/>
    <property type="molecule type" value="Genomic_DNA"/>
</dbReference>
<evidence type="ECO:0008006" key="3">
    <source>
        <dbReference type="Google" id="ProtNLM"/>
    </source>
</evidence>
<protein>
    <recommendedName>
        <fullName evidence="3">Phosphoribosylformylglycinamidine synthase</fullName>
    </recommendedName>
</protein>
<evidence type="ECO:0000313" key="1">
    <source>
        <dbReference type="EMBL" id="MCK8495992.1"/>
    </source>
</evidence>
<evidence type="ECO:0000313" key="2">
    <source>
        <dbReference type="Proteomes" id="UP001202180"/>
    </source>
</evidence>
<dbReference type="NCBIfam" id="NF041634">
    <property type="entry name" value="HAEPLYID"/>
    <property type="match status" value="1"/>
</dbReference>
<sequence>MNKVFLGWIGMWLLSYGPSWAQRPSASFDTLVKPTEEKVRLAKISHAEPLYLDLVRDLGARRGEREWNVGTEFSQQKGATSWHPFIEYEFAPVNRLGLEIELPGQVSLADPDQGQPRSASWRLHSIKTSIQWTYAVLERWQTSLAVGYTNELMLPPAANTAGFSAIEAGHPFLVAAKKWGAHWHTLVYASWAGELSKQGSIQAGGHELNIAVHYVIPHSKAFMGVELYQSWPASDALMIRPQVRIALKNNVLLGLVGNMPLNQSTVSSWFIRLIYEPRRSAR</sequence>
<keyword evidence="2" id="KW-1185">Reference proteome</keyword>
<organism evidence="1 2">
    <name type="scientific">Spirosoma liriopis</name>
    <dbReference type="NCBI Taxonomy" id="2937440"/>
    <lineage>
        <taxon>Bacteria</taxon>
        <taxon>Pseudomonadati</taxon>
        <taxon>Bacteroidota</taxon>
        <taxon>Cytophagia</taxon>
        <taxon>Cytophagales</taxon>
        <taxon>Cytophagaceae</taxon>
        <taxon>Spirosoma</taxon>
    </lineage>
</organism>
<name>A0ABT0HUW3_9BACT</name>
<comment type="caution">
    <text evidence="1">The sequence shown here is derived from an EMBL/GenBank/DDBJ whole genome shotgun (WGS) entry which is preliminary data.</text>
</comment>
<reference evidence="1 2" key="1">
    <citation type="submission" date="2022-04" db="EMBL/GenBank/DDBJ databases">
        <title>Spirosoma sp. strain RP8 genome sequencing and assembly.</title>
        <authorList>
            <person name="Jung Y."/>
        </authorList>
    </citation>
    <scope>NUCLEOTIDE SEQUENCE [LARGE SCALE GENOMIC DNA]</scope>
    <source>
        <strain evidence="1 2">RP8</strain>
    </source>
</reference>
<dbReference type="Proteomes" id="UP001202180">
    <property type="component" value="Unassembled WGS sequence"/>
</dbReference>
<dbReference type="RefSeq" id="WP_248480824.1">
    <property type="nucleotide sequence ID" value="NZ_JALPRF010000014.1"/>
</dbReference>